<proteinExistence type="predicted"/>
<evidence type="ECO:0000256" key="1">
    <source>
        <dbReference type="SAM" id="MobiDB-lite"/>
    </source>
</evidence>
<feature type="compositionally biased region" description="Basic and acidic residues" evidence="1">
    <location>
        <begin position="46"/>
        <end position="56"/>
    </location>
</feature>
<feature type="region of interest" description="Disordered" evidence="1">
    <location>
        <begin position="46"/>
        <end position="70"/>
    </location>
</feature>
<evidence type="ECO:0000313" key="2">
    <source>
        <dbReference type="EMBL" id="BES91415.1"/>
    </source>
</evidence>
<dbReference type="Proteomes" id="UP001307889">
    <property type="component" value="Chromosome 2"/>
</dbReference>
<name>A0ABN7AGM5_9HEMI</name>
<accession>A0ABN7AGM5</accession>
<keyword evidence="3" id="KW-1185">Reference proteome</keyword>
<sequence>MFSSDELATMNENRPVSWDATVEKPEETRVCGEVFRPGAHSVGVCRGEKASGDGRRGPGARPLNRGADSM</sequence>
<feature type="region of interest" description="Disordered" evidence="1">
    <location>
        <begin position="1"/>
        <end position="21"/>
    </location>
</feature>
<gene>
    <name evidence="2" type="ORF">NTJ_04223</name>
</gene>
<dbReference type="EMBL" id="AP028910">
    <property type="protein sequence ID" value="BES91415.1"/>
    <property type="molecule type" value="Genomic_DNA"/>
</dbReference>
<organism evidence="2 3">
    <name type="scientific">Nesidiocoris tenuis</name>
    <dbReference type="NCBI Taxonomy" id="355587"/>
    <lineage>
        <taxon>Eukaryota</taxon>
        <taxon>Metazoa</taxon>
        <taxon>Ecdysozoa</taxon>
        <taxon>Arthropoda</taxon>
        <taxon>Hexapoda</taxon>
        <taxon>Insecta</taxon>
        <taxon>Pterygota</taxon>
        <taxon>Neoptera</taxon>
        <taxon>Paraneoptera</taxon>
        <taxon>Hemiptera</taxon>
        <taxon>Heteroptera</taxon>
        <taxon>Panheteroptera</taxon>
        <taxon>Cimicomorpha</taxon>
        <taxon>Miridae</taxon>
        <taxon>Dicyphina</taxon>
        <taxon>Nesidiocoris</taxon>
    </lineage>
</organism>
<protein>
    <submittedName>
        <fullName evidence="2">Uncharacterized protein</fullName>
    </submittedName>
</protein>
<reference evidence="2 3" key="1">
    <citation type="submission" date="2023-09" db="EMBL/GenBank/DDBJ databases">
        <title>Nesidiocoris tenuis whole genome shotgun sequence.</title>
        <authorList>
            <person name="Shibata T."/>
            <person name="Shimoda M."/>
            <person name="Kobayashi T."/>
            <person name="Uehara T."/>
        </authorList>
    </citation>
    <scope>NUCLEOTIDE SEQUENCE [LARGE SCALE GENOMIC DNA]</scope>
    <source>
        <strain evidence="2 3">Japan</strain>
    </source>
</reference>
<evidence type="ECO:0000313" key="3">
    <source>
        <dbReference type="Proteomes" id="UP001307889"/>
    </source>
</evidence>